<dbReference type="InterPro" id="IPR036890">
    <property type="entry name" value="HATPase_C_sf"/>
</dbReference>
<protein>
    <submittedName>
        <fullName evidence="10">Two-component system, sensor histidine kinase YesM</fullName>
    </submittedName>
</protein>
<evidence type="ECO:0000259" key="9">
    <source>
        <dbReference type="PROSITE" id="PS50885"/>
    </source>
</evidence>
<evidence type="ECO:0000256" key="2">
    <source>
        <dbReference type="ARBA" id="ARBA00022475"/>
    </source>
</evidence>
<keyword evidence="2" id="KW-1003">Cell membrane</keyword>
<comment type="subcellular location">
    <subcellularLocation>
        <location evidence="1">Cell membrane</location>
        <topology evidence="1">Multi-pass membrane protein</topology>
    </subcellularLocation>
</comment>
<dbReference type="PANTHER" id="PTHR34220:SF7">
    <property type="entry name" value="SENSOR HISTIDINE KINASE YPDA"/>
    <property type="match status" value="1"/>
</dbReference>
<dbReference type="GO" id="GO:0000155">
    <property type="term" value="F:phosphorelay sensor kinase activity"/>
    <property type="evidence" value="ECO:0007669"/>
    <property type="project" value="InterPro"/>
</dbReference>
<dbReference type="EMBL" id="FOMT01000005">
    <property type="protein sequence ID" value="SFF07934.1"/>
    <property type="molecule type" value="Genomic_DNA"/>
</dbReference>
<dbReference type="InterPro" id="IPR003594">
    <property type="entry name" value="HATPase_dom"/>
</dbReference>
<evidence type="ECO:0000313" key="11">
    <source>
        <dbReference type="Proteomes" id="UP000198855"/>
    </source>
</evidence>
<dbReference type="PROSITE" id="PS50885">
    <property type="entry name" value="HAMP"/>
    <property type="match status" value="1"/>
</dbReference>
<feature type="transmembrane region" description="Helical" evidence="8">
    <location>
        <begin position="21"/>
        <end position="40"/>
    </location>
</feature>
<feature type="domain" description="HAMP" evidence="9">
    <location>
        <begin position="319"/>
        <end position="366"/>
    </location>
</feature>
<reference evidence="11" key="1">
    <citation type="submission" date="2016-10" db="EMBL/GenBank/DDBJ databases">
        <authorList>
            <person name="Varghese N."/>
            <person name="Submissions S."/>
        </authorList>
    </citation>
    <scope>NUCLEOTIDE SEQUENCE [LARGE SCALE GENOMIC DNA]</scope>
    <source>
        <strain evidence="11">CGMCC 1.10784</strain>
    </source>
</reference>
<evidence type="ECO:0000256" key="1">
    <source>
        <dbReference type="ARBA" id="ARBA00004651"/>
    </source>
</evidence>
<dbReference type="InterPro" id="IPR003660">
    <property type="entry name" value="HAMP_dom"/>
</dbReference>
<keyword evidence="4" id="KW-0808">Transferase</keyword>
<dbReference type="PANTHER" id="PTHR34220">
    <property type="entry name" value="SENSOR HISTIDINE KINASE YPDA"/>
    <property type="match status" value="1"/>
</dbReference>
<dbReference type="GO" id="GO:0005886">
    <property type="term" value="C:plasma membrane"/>
    <property type="evidence" value="ECO:0007669"/>
    <property type="project" value="UniProtKB-SubCell"/>
</dbReference>
<proteinExistence type="predicted"/>
<dbReference type="Pfam" id="PF06580">
    <property type="entry name" value="His_kinase"/>
    <property type="match status" value="1"/>
</dbReference>
<organism evidence="10 11">
    <name type="scientific">Paenibacillus catalpae</name>
    <dbReference type="NCBI Taxonomy" id="1045775"/>
    <lineage>
        <taxon>Bacteria</taxon>
        <taxon>Bacillati</taxon>
        <taxon>Bacillota</taxon>
        <taxon>Bacilli</taxon>
        <taxon>Bacillales</taxon>
        <taxon>Paenibacillaceae</taxon>
        <taxon>Paenibacillus</taxon>
    </lineage>
</organism>
<dbReference type="InterPro" id="IPR050640">
    <property type="entry name" value="Bact_2-comp_sensor_kinase"/>
</dbReference>
<evidence type="ECO:0000256" key="6">
    <source>
        <dbReference type="ARBA" id="ARBA00023136"/>
    </source>
</evidence>
<evidence type="ECO:0000256" key="3">
    <source>
        <dbReference type="ARBA" id="ARBA00022553"/>
    </source>
</evidence>
<keyword evidence="7" id="KW-0175">Coiled coil</keyword>
<dbReference type="Gene3D" id="6.10.340.10">
    <property type="match status" value="1"/>
</dbReference>
<dbReference type="InterPro" id="IPR010559">
    <property type="entry name" value="Sig_transdc_His_kin_internal"/>
</dbReference>
<feature type="transmembrane region" description="Helical" evidence="8">
    <location>
        <begin position="294"/>
        <end position="313"/>
    </location>
</feature>
<evidence type="ECO:0000313" key="10">
    <source>
        <dbReference type="EMBL" id="SFF07934.1"/>
    </source>
</evidence>
<evidence type="ECO:0000256" key="8">
    <source>
        <dbReference type="SAM" id="Phobius"/>
    </source>
</evidence>
<feature type="coiled-coil region" evidence="7">
    <location>
        <begin position="366"/>
        <end position="393"/>
    </location>
</feature>
<dbReference type="STRING" id="1045775.SAMN05216378_5007"/>
<dbReference type="AlphaFoldDB" id="A0A1I2FR85"/>
<accession>A0A1I2FR85</accession>
<dbReference type="Proteomes" id="UP000198855">
    <property type="component" value="Unassembled WGS sequence"/>
</dbReference>
<keyword evidence="5 10" id="KW-0418">Kinase</keyword>
<dbReference type="SUPFAM" id="SSF55874">
    <property type="entry name" value="ATPase domain of HSP90 chaperone/DNA topoisomerase II/histidine kinase"/>
    <property type="match status" value="1"/>
</dbReference>
<dbReference type="RefSeq" id="WP_091189132.1">
    <property type="nucleotide sequence ID" value="NZ_FOMT01000005.1"/>
</dbReference>
<dbReference type="Gene3D" id="3.30.565.10">
    <property type="entry name" value="Histidine kinase-like ATPase, C-terminal domain"/>
    <property type="match status" value="1"/>
</dbReference>
<evidence type="ECO:0000256" key="4">
    <source>
        <dbReference type="ARBA" id="ARBA00022679"/>
    </source>
</evidence>
<keyword evidence="8" id="KW-1133">Transmembrane helix</keyword>
<dbReference type="Pfam" id="PF02518">
    <property type="entry name" value="HATPase_c"/>
    <property type="match status" value="1"/>
</dbReference>
<evidence type="ECO:0000256" key="7">
    <source>
        <dbReference type="SAM" id="Coils"/>
    </source>
</evidence>
<keyword evidence="6 8" id="KW-0472">Membrane</keyword>
<name>A0A1I2FR85_9BACL</name>
<sequence>MVGKRLRLTGMNDVPLRYKLLLIYLLCVLLPIVTINLFFYQRNSEDIRIREQDNLRKSIERASGELLGMIDESVALSRSIGGDDLIYEMIDRTYASPVEYYEEYNGFLRDRLTRYMSENIVEVRIYTDNPTMQTGANYYVMDNSADEESWIKQFDQSNGNIIVAAYEENSGFNSGRRISVISKMNTFTSFSKYSKYLRIDLNIDKINSILDRELDSLQLCLVDGRNQVVATSSGLRVPELSSFEAQSDRAEGAGKDSVIEHAIGDIRYAKDWRLIGIADTRRVDSLLHDAHRSILWLAVISTVIPSLLIFIIFRSYHYRVKKLSRHMEKARNEKFELINIQEGRDEIGGLIHTFNVMTGKITTLINDVYKLEIRQKSMELEQVRTELSMLQSQMNPHFLFNTLNALLIVCMKKGYSEVTEIISNLSLLMRQLLRSADGLVTLEEELEFTTMYLQIEKFRFGDQFDYQFEVDPVSLQMKVPRMSIQPLVENACKHGLQFRKGSRMIRVTVKLSDRALEINVMDNGVGMEDSKLKQLMEKVRTDQDMEGHVGIRNVYRRLELFYNEHARFLISSDPELGTEAGFHIPLARLEPVSLKKEA</sequence>
<dbReference type="OrthoDB" id="9776552at2"/>
<keyword evidence="3" id="KW-0597">Phosphoprotein</keyword>
<gene>
    <name evidence="10" type="ORF">SAMN05216378_5007</name>
</gene>
<evidence type="ECO:0000256" key="5">
    <source>
        <dbReference type="ARBA" id="ARBA00022777"/>
    </source>
</evidence>
<keyword evidence="8" id="KW-0812">Transmembrane</keyword>
<keyword evidence="11" id="KW-1185">Reference proteome</keyword>